<dbReference type="EMBL" id="JARBDR010000328">
    <property type="protein sequence ID" value="KAJ8316454.1"/>
    <property type="molecule type" value="Genomic_DNA"/>
</dbReference>
<sequence length="179" mass="20177">MKTSCRSYFIIAKLEMQPKSGQFWAISSKPLNITCTYNGADSQDVNWSYNGEIPVFRKRLETRSDENGVHSISGIYKSKAVLSDSGNYSCSVGDFNRTMMLRVIEVSTTISSNILKVDASVTFGCGVFGVPVGESVDIFWSKEEKPIKYIPSLKDRYTYYKHTKTLVIHKTVQSSKQKK</sequence>
<accession>A0ABQ9FGP9</accession>
<reference evidence="2 3" key="1">
    <citation type="submission" date="2022-12" db="EMBL/GenBank/DDBJ databases">
        <title>Chromosome-level genome of Tegillarca granosa.</title>
        <authorList>
            <person name="Kim J."/>
        </authorList>
    </citation>
    <scope>NUCLEOTIDE SEQUENCE [LARGE SCALE GENOMIC DNA]</scope>
    <source>
        <strain evidence="2">Teg-2019</strain>
        <tissue evidence="2">Adductor muscle</tissue>
    </source>
</reference>
<dbReference type="CDD" id="cd00096">
    <property type="entry name" value="Ig"/>
    <property type="match status" value="1"/>
</dbReference>
<evidence type="ECO:0000259" key="1">
    <source>
        <dbReference type="PROSITE" id="PS50835"/>
    </source>
</evidence>
<name>A0ABQ9FGP9_TEGGR</name>
<dbReference type="InterPro" id="IPR007110">
    <property type="entry name" value="Ig-like_dom"/>
</dbReference>
<dbReference type="Gene3D" id="2.60.40.10">
    <property type="entry name" value="Immunoglobulins"/>
    <property type="match status" value="1"/>
</dbReference>
<dbReference type="InterPro" id="IPR013783">
    <property type="entry name" value="Ig-like_fold"/>
</dbReference>
<evidence type="ECO:0000313" key="3">
    <source>
        <dbReference type="Proteomes" id="UP001217089"/>
    </source>
</evidence>
<gene>
    <name evidence="2" type="ORF">KUTeg_006468</name>
</gene>
<protein>
    <recommendedName>
        <fullName evidence="1">Ig-like domain-containing protein</fullName>
    </recommendedName>
</protein>
<proteinExistence type="predicted"/>
<organism evidence="2 3">
    <name type="scientific">Tegillarca granosa</name>
    <name type="common">Malaysian cockle</name>
    <name type="synonym">Anadara granosa</name>
    <dbReference type="NCBI Taxonomy" id="220873"/>
    <lineage>
        <taxon>Eukaryota</taxon>
        <taxon>Metazoa</taxon>
        <taxon>Spiralia</taxon>
        <taxon>Lophotrochozoa</taxon>
        <taxon>Mollusca</taxon>
        <taxon>Bivalvia</taxon>
        <taxon>Autobranchia</taxon>
        <taxon>Pteriomorphia</taxon>
        <taxon>Arcoida</taxon>
        <taxon>Arcoidea</taxon>
        <taxon>Arcidae</taxon>
        <taxon>Tegillarca</taxon>
    </lineage>
</organism>
<feature type="domain" description="Ig-like" evidence="1">
    <location>
        <begin position="18"/>
        <end position="107"/>
    </location>
</feature>
<comment type="caution">
    <text evidence="2">The sequence shown here is derived from an EMBL/GenBank/DDBJ whole genome shotgun (WGS) entry which is preliminary data.</text>
</comment>
<dbReference type="PROSITE" id="PS50835">
    <property type="entry name" value="IG_LIKE"/>
    <property type="match status" value="1"/>
</dbReference>
<dbReference type="Proteomes" id="UP001217089">
    <property type="component" value="Unassembled WGS sequence"/>
</dbReference>
<dbReference type="Pfam" id="PF00047">
    <property type="entry name" value="ig"/>
    <property type="match status" value="1"/>
</dbReference>
<keyword evidence="3" id="KW-1185">Reference proteome</keyword>
<dbReference type="InterPro" id="IPR013151">
    <property type="entry name" value="Immunoglobulin_dom"/>
</dbReference>
<dbReference type="SUPFAM" id="SSF48726">
    <property type="entry name" value="Immunoglobulin"/>
    <property type="match status" value="2"/>
</dbReference>
<evidence type="ECO:0000313" key="2">
    <source>
        <dbReference type="EMBL" id="KAJ8316454.1"/>
    </source>
</evidence>
<dbReference type="InterPro" id="IPR036179">
    <property type="entry name" value="Ig-like_dom_sf"/>
</dbReference>